<dbReference type="InterPro" id="IPR009003">
    <property type="entry name" value="Peptidase_S1_PA"/>
</dbReference>
<protein>
    <recommendedName>
        <fullName evidence="2">Peptidase S1 domain-containing protein</fullName>
    </recommendedName>
</protein>
<dbReference type="PROSITE" id="PS00134">
    <property type="entry name" value="TRYPSIN_HIS"/>
    <property type="match status" value="1"/>
</dbReference>
<dbReference type="InterPro" id="IPR001254">
    <property type="entry name" value="Trypsin_dom"/>
</dbReference>
<dbReference type="EMBL" id="PZQS01000004">
    <property type="protein sequence ID" value="PVD31272.1"/>
    <property type="molecule type" value="Genomic_DNA"/>
</dbReference>
<dbReference type="STRING" id="400727.A0A2T7PCY6"/>
<dbReference type="AlphaFoldDB" id="A0A2T7PCY6"/>
<keyword evidence="1" id="KW-1015">Disulfide bond</keyword>
<reference evidence="3 4" key="1">
    <citation type="submission" date="2018-04" db="EMBL/GenBank/DDBJ databases">
        <title>The genome of golden apple snail Pomacea canaliculata provides insight into stress tolerance and invasive adaptation.</title>
        <authorList>
            <person name="Liu C."/>
            <person name="Liu B."/>
            <person name="Ren Y."/>
            <person name="Zhang Y."/>
            <person name="Wang H."/>
            <person name="Li S."/>
            <person name="Jiang F."/>
            <person name="Yin L."/>
            <person name="Zhang G."/>
            <person name="Qian W."/>
            <person name="Fan W."/>
        </authorList>
    </citation>
    <scope>NUCLEOTIDE SEQUENCE [LARGE SCALE GENOMIC DNA]</scope>
    <source>
        <strain evidence="3">SZHN2017</strain>
        <tissue evidence="3">Muscle</tissue>
    </source>
</reference>
<dbReference type="GO" id="GO:0004252">
    <property type="term" value="F:serine-type endopeptidase activity"/>
    <property type="evidence" value="ECO:0007669"/>
    <property type="project" value="InterPro"/>
</dbReference>
<accession>A0A2T7PCY6</accession>
<evidence type="ECO:0000259" key="2">
    <source>
        <dbReference type="PROSITE" id="PS50240"/>
    </source>
</evidence>
<dbReference type="SUPFAM" id="SSF50494">
    <property type="entry name" value="Trypsin-like serine proteases"/>
    <property type="match status" value="1"/>
</dbReference>
<sequence length="356" mass="39265">MDVTAPSPSRLLCVTIIGWSRVAWACGEQLSGYLILDCCLTENGVRHKRVVGGSNASVHSWPWMAQVIVSRVQSAMHLMPEQVDIDVCGGVVIQRRWIVTAAHCIQRPYGLLQSGRAYDAFKEHAWHETGEPDEATAENSVKISAGSLEYKPGTPEELFTILLGIMKQEPIYLKYRDIWELSQGIFDVQDVILHPGYNPNGRVRYGIDNDIALLKVMEDLPVSFNDMPRLPSSKDKFPLEGDTCRALGWGCTSPRSKAAQLLQEIILPIVGNDICMTISGLKHMEDKVCAGHIMNNTGLCKGDSGGPLVCKKGLQWIPVGLASLGPESPTLPAVFTRLSHYEAWIKDVIYKPTAEV</sequence>
<dbReference type="Pfam" id="PF00089">
    <property type="entry name" value="Trypsin"/>
    <property type="match status" value="2"/>
</dbReference>
<dbReference type="SMART" id="SM00020">
    <property type="entry name" value="Tryp_SPc"/>
    <property type="match status" value="1"/>
</dbReference>
<dbReference type="GO" id="GO:0006508">
    <property type="term" value="P:proteolysis"/>
    <property type="evidence" value="ECO:0007669"/>
    <property type="project" value="InterPro"/>
</dbReference>
<evidence type="ECO:0000256" key="1">
    <source>
        <dbReference type="ARBA" id="ARBA00023157"/>
    </source>
</evidence>
<dbReference type="CDD" id="cd00190">
    <property type="entry name" value="Tryp_SPc"/>
    <property type="match status" value="1"/>
</dbReference>
<comment type="caution">
    <text evidence="3">The sequence shown here is derived from an EMBL/GenBank/DDBJ whole genome shotgun (WGS) entry which is preliminary data.</text>
</comment>
<dbReference type="Proteomes" id="UP000245119">
    <property type="component" value="Linkage Group LG4"/>
</dbReference>
<name>A0A2T7PCY6_POMCA</name>
<feature type="domain" description="Peptidase S1" evidence="2">
    <location>
        <begin position="50"/>
        <end position="350"/>
    </location>
</feature>
<evidence type="ECO:0000313" key="3">
    <source>
        <dbReference type="EMBL" id="PVD31272.1"/>
    </source>
</evidence>
<dbReference type="OrthoDB" id="10002959at2759"/>
<dbReference type="InterPro" id="IPR001314">
    <property type="entry name" value="Peptidase_S1A"/>
</dbReference>
<dbReference type="PROSITE" id="PS50240">
    <property type="entry name" value="TRYPSIN_DOM"/>
    <property type="match status" value="1"/>
</dbReference>
<dbReference type="Gene3D" id="2.40.10.10">
    <property type="entry name" value="Trypsin-like serine proteases"/>
    <property type="match status" value="1"/>
</dbReference>
<keyword evidence="4" id="KW-1185">Reference proteome</keyword>
<proteinExistence type="predicted"/>
<dbReference type="PANTHER" id="PTHR24253">
    <property type="entry name" value="TRANSMEMBRANE PROTEASE SERINE"/>
    <property type="match status" value="1"/>
</dbReference>
<dbReference type="PRINTS" id="PR00722">
    <property type="entry name" value="CHYMOTRYPSIN"/>
</dbReference>
<organism evidence="3 4">
    <name type="scientific">Pomacea canaliculata</name>
    <name type="common">Golden apple snail</name>
    <dbReference type="NCBI Taxonomy" id="400727"/>
    <lineage>
        <taxon>Eukaryota</taxon>
        <taxon>Metazoa</taxon>
        <taxon>Spiralia</taxon>
        <taxon>Lophotrochozoa</taxon>
        <taxon>Mollusca</taxon>
        <taxon>Gastropoda</taxon>
        <taxon>Caenogastropoda</taxon>
        <taxon>Architaenioglossa</taxon>
        <taxon>Ampullarioidea</taxon>
        <taxon>Ampullariidae</taxon>
        <taxon>Pomacea</taxon>
    </lineage>
</organism>
<dbReference type="InterPro" id="IPR018114">
    <property type="entry name" value="TRYPSIN_HIS"/>
</dbReference>
<gene>
    <name evidence="3" type="ORF">C0Q70_06684</name>
</gene>
<evidence type="ECO:0000313" key="4">
    <source>
        <dbReference type="Proteomes" id="UP000245119"/>
    </source>
</evidence>
<dbReference type="InterPro" id="IPR043504">
    <property type="entry name" value="Peptidase_S1_PA_chymotrypsin"/>
</dbReference>